<dbReference type="AlphaFoldDB" id="A0A2U1IW55"/>
<evidence type="ECO:0000313" key="2">
    <source>
        <dbReference type="Proteomes" id="UP000245591"/>
    </source>
</evidence>
<accession>A0A2U1IW55</accession>
<dbReference type="Proteomes" id="UP000245591">
    <property type="component" value="Unassembled WGS sequence"/>
</dbReference>
<organism evidence="1 2">
    <name type="scientific">Smittium angustum</name>
    <dbReference type="NCBI Taxonomy" id="133377"/>
    <lineage>
        <taxon>Eukaryota</taxon>
        <taxon>Fungi</taxon>
        <taxon>Fungi incertae sedis</taxon>
        <taxon>Zoopagomycota</taxon>
        <taxon>Kickxellomycotina</taxon>
        <taxon>Harpellomycetes</taxon>
        <taxon>Harpellales</taxon>
        <taxon>Legeriomycetaceae</taxon>
        <taxon>Smittium</taxon>
    </lineage>
</organism>
<protein>
    <submittedName>
        <fullName evidence="1">Uncharacterized protein</fullName>
    </submittedName>
</protein>
<gene>
    <name evidence="1" type="ORF">BB558_007011</name>
</gene>
<reference evidence="1 2" key="1">
    <citation type="journal article" date="2018" name="MBio">
        <title>Comparative Genomics Reveals the Core Gene Toolbox for the Fungus-Insect Symbiosis.</title>
        <authorList>
            <person name="Wang Y."/>
            <person name="Stata M."/>
            <person name="Wang W."/>
            <person name="Stajich J.E."/>
            <person name="White M.M."/>
            <person name="Moncalvo J.M."/>
        </authorList>
    </citation>
    <scope>NUCLEOTIDE SEQUENCE [LARGE SCALE GENOMIC DNA]</scope>
    <source>
        <strain evidence="1 2">AUS-126-30</strain>
    </source>
</reference>
<dbReference type="EMBL" id="MBFU01001012">
    <property type="protein sequence ID" value="PVZ97054.1"/>
    <property type="molecule type" value="Genomic_DNA"/>
</dbReference>
<proteinExistence type="predicted"/>
<comment type="caution">
    <text evidence="1">The sequence shown here is derived from an EMBL/GenBank/DDBJ whole genome shotgun (WGS) entry which is preliminary data.</text>
</comment>
<sequence length="90" mass="10505">MTKKYKIQPNFSTLKLSVTKTLVKENFPLASKLAYLPSENARINPVVHRIHNFLELGCLNWEKNKNTNLKIHHMSLHLLFKYELPKDFAG</sequence>
<evidence type="ECO:0000313" key="1">
    <source>
        <dbReference type="EMBL" id="PVZ97054.1"/>
    </source>
</evidence>
<keyword evidence="2" id="KW-1185">Reference proteome</keyword>
<name>A0A2U1IW55_SMIAN</name>